<dbReference type="RefSeq" id="WP_237382334.1">
    <property type="nucleotide sequence ID" value="NZ_CP071793.1"/>
</dbReference>
<protein>
    <submittedName>
        <fullName evidence="1">Transporter</fullName>
    </submittedName>
</protein>
<dbReference type="EMBL" id="CP071793">
    <property type="protein sequence ID" value="QTD52225.1"/>
    <property type="molecule type" value="Genomic_DNA"/>
</dbReference>
<dbReference type="Proteomes" id="UP000663929">
    <property type="component" value="Chromosome"/>
</dbReference>
<accession>A0A8A4U0E8</accession>
<gene>
    <name evidence="1" type="ORF">J3U87_07105</name>
</gene>
<name>A0A8A4U0E8_SULCO</name>
<sequence>MLVLMSLLLFQTPELVTDRPDQSESAEVVPVGSWQFEMGVARSESDPGIEFETTAFPQTLIRYGLNPNLELRIGWDGVIDVETDAFGGNSDSGAGDTSLGVKWKLFDERGRRPQMAIVAGTNLTTAEDGFGSDEFEPAVRLAFSSTLSDRLGLGYNLGWSSLRTDDGIDEHTLATVQYSMVLGIGVSDRVGAFIEAFGDVPASAPGGPSNSIDTGITVALSPLVQVDAAGGFGISDEADDWFATVGISFRLDR</sequence>
<organism evidence="1 2">
    <name type="scientific">Sulfidibacter corallicola</name>
    <dbReference type="NCBI Taxonomy" id="2818388"/>
    <lineage>
        <taxon>Bacteria</taxon>
        <taxon>Pseudomonadati</taxon>
        <taxon>Acidobacteriota</taxon>
        <taxon>Holophagae</taxon>
        <taxon>Acanthopleuribacterales</taxon>
        <taxon>Acanthopleuribacteraceae</taxon>
        <taxon>Sulfidibacter</taxon>
    </lineage>
</organism>
<evidence type="ECO:0000313" key="2">
    <source>
        <dbReference type="Proteomes" id="UP000663929"/>
    </source>
</evidence>
<dbReference type="KEGG" id="scor:J3U87_07105"/>
<evidence type="ECO:0000313" key="1">
    <source>
        <dbReference type="EMBL" id="QTD52225.1"/>
    </source>
</evidence>
<dbReference type="AlphaFoldDB" id="A0A8A4U0E8"/>
<keyword evidence="2" id="KW-1185">Reference proteome</keyword>
<dbReference type="Pfam" id="PF13557">
    <property type="entry name" value="Phenol_MetA_deg"/>
    <property type="match status" value="1"/>
</dbReference>
<reference evidence="1" key="1">
    <citation type="submission" date="2021-03" db="EMBL/GenBank/DDBJ databases">
        <title>Acanthopleuribacteraceae sp. M133.</title>
        <authorList>
            <person name="Wang G."/>
        </authorList>
    </citation>
    <scope>NUCLEOTIDE SEQUENCE</scope>
    <source>
        <strain evidence="1">M133</strain>
    </source>
</reference>
<proteinExistence type="predicted"/>
<dbReference type="InterPro" id="IPR025737">
    <property type="entry name" value="FApF"/>
</dbReference>